<evidence type="ECO:0000313" key="1">
    <source>
        <dbReference type="EMBL" id="KQB39778.1"/>
    </source>
</evidence>
<organism evidence="1 2">
    <name type="scientific">Flavobacterium aquidurense</name>
    <dbReference type="NCBI Taxonomy" id="362413"/>
    <lineage>
        <taxon>Bacteria</taxon>
        <taxon>Pseudomonadati</taxon>
        <taxon>Bacteroidota</taxon>
        <taxon>Flavobacteriia</taxon>
        <taxon>Flavobacteriales</taxon>
        <taxon>Flavobacteriaceae</taxon>
        <taxon>Flavobacterium</taxon>
    </lineage>
</organism>
<proteinExistence type="predicted"/>
<dbReference type="Proteomes" id="UP000050443">
    <property type="component" value="Unassembled WGS sequence"/>
</dbReference>
<name>A0A0Q0S7Z7_9FLAO</name>
<dbReference type="PATRIC" id="fig|362413.3.peg.1433"/>
<sequence>MIYIDKSTFPHCYIEEKKFNWGEPYDVITPIFNLYIDPELSDIEYTIEVLGKNNFKINLEKLYNILLNKEEYDRIENFNTLIFNREIILNNIQKHLNSNENKTSPWKQYYDGYLTENDYLESIEKDLNRILLFERKEY</sequence>
<dbReference type="RefSeq" id="WP_055096547.1">
    <property type="nucleotide sequence ID" value="NZ_JRLF01000012.1"/>
</dbReference>
<dbReference type="EMBL" id="JRLF01000012">
    <property type="protein sequence ID" value="KQB39778.1"/>
    <property type="molecule type" value="Genomic_DNA"/>
</dbReference>
<gene>
    <name evidence="1" type="ORF">RC62_1472</name>
</gene>
<accession>A0A0Q0S7Z7</accession>
<dbReference type="AlphaFoldDB" id="A0A0Q0S7Z7"/>
<reference evidence="1 2" key="1">
    <citation type="submission" date="2014-09" db="EMBL/GenBank/DDBJ databases">
        <title>Genome sequence of Flavobacterium aquidurense RC62.</title>
        <authorList>
            <person name="Kim J.F."/>
            <person name="Kwak M.-J."/>
        </authorList>
    </citation>
    <scope>NUCLEOTIDE SEQUENCE [LARGE SCALE GENOMIC DNA]</scope>
    <source>
        <strain evidence="1 2">RC62</strain>
    </source>
</reference>
<dbReference type="OrthoDB" id="1190170at2"/>
<evidence type="ECO:0000313" key="2">
    <source>
        <dbReference type="Proteomes" id="UP000050443"/>
    </source>
</evidence>
<protein>
    <submittedName>
        <fullName evidence="1">Uncharacterized protein</fullName>
    </submittedName>
</protein>
<dbReference type="STRING" id="362413.RC62_1472"/>
<comment type="caution">
    <text evidence="1">The sequence shown here is derived from an EMBL/GenBank/DDBJ whole genome shotgun (WGS) entry which is preliminary data.</text>
</comment>